<dbReference type="OrthoDB" id="1803680at2"/>
<dbReference type="SUPFAM" id="SSF52540">
    <property type="entry name" value="P-loop containing nucleoside triphosphate hydrolases"/>
    <property type="match status" value="1"/>
</dbReference>
<gene>
    <name evidence="2" type="ORF">CIL05_07390</name>
</gene>
<dbReference type="EMBL" id="NPOA01000004">
    <property type="protein sequence ID" value="PAV30284.1"/>
    <property type="molecule type" value="Genomic_DNA"/>
</dbReference>
<dbReference type="AlphaFoldDB" id="A0A2A2IGB6"/>
<reference evidence="2 3" key="1">
    <citation type="submission" date="2017-08" db="EMBL/GenBank/DDBJ databases">
        <title>Virgibacillus indicus sp. nov. and Virgibacillus profoundi sp. nov, two moderately halophilic bacteria isolated from marine sediment by using the Microfluidic Streak Plate.</title>
        <authorList>
            <person name="Xu B."/>
            <person name="Hu B."/>
            <person name="Wang J."/>
            <person name="Zhu Y."/>
            <person name="Huang L."/>
            <person name="Du W."/>
            <person name="Huang Y."/>
        </authorList>
    </citation>
    <scope>NUCLEOTIDE SEQUENCE [LARGE SCALE GENOMIC DNA]</scope>
    <source>
        <strain evidence="2 3">IO3-P3-H5</strain>
    </source>
</reference>
<dbReference type="InterPro" id="IPR027417">
    <property type="entry name" value="P-loop_NTPase"/>
</dbReference>
<comment type="caution">
    <text evidence="2">The sequence shown here is derived from an EMBL/GenBank/DDBJ whole genome shotgun (WGS) entry which is preliminary data.</text>
</comment>
<dbReference type="InterPro" id="IPR006935">
    <property type="entry name" value="Helicase/UvrB_N"/>
</dbReference>
<sequence length="497" mass="58761">MRVTDKVTDYKDWQQGDLITISAGTGKGKSYFVKHRLYEHAKANGKKILFLVHRLNCLKQFQMEIEEDNKTDVITLTTYQAIEHRKIKRSNKENIDPSTYDYIVCDEFHYFFSDASFSRTTDLSLESILDASNSIRIFMSATGDYVERYLENYRKLNIRHKYELQTEYDFIKTLTLYNKADDLESFVEEAIKGKYKSIFFINNTKLAVELHKKYKKHSMFNCSPHNSSYKHVDEDKVNSMLKNERFEDLILFTTSVLDTGVSIKDSEVTNIVCHNFRDVRVLTQCIGRKRLVDDNDHLHLVLSNLNNKQLGGSKGNIRKMIEKANYLREYGVEDYNKKYYRQVDKTNIIYDETDEKSANRKVIKKVNELAYFKCLIDIEDINLMLTKGKYGYTEFIKEWFDMSKVFIETDESYKENLEFYLDSIVDKRLFKDEQKELINKILLKDSRGRLQKGISTINAYFKENKLRYEIVSKRTSERVEGKVKSLRYWQVIGDIDI</sequence>
<accession>A0A2A2IGB6</accession>
<organism evidence="2 3">
    <name type="scientific">Virgibacillus profundi</name>
    <dbReference type="NCBI Taxonomy" id="2024555"/>
    <lineage>
        <taxon>Bacteria</taxon>
        <taxon>Bacillati</taxon>
        <taxon>Bacillota</taxon>
        <taxon>Bacilli</taxon>
        <taxon>Bacillales</taxon>
        <taxon>Bacillaceae</taxon>
        <taxon>Virgibacillus</taxon>
    </lineage>
</organism>
<keyword evidence="3" id="KW-1185">Reference proteome</keyword>
<dbReference type="Proteomes" id="UP000218887">
    <property type="component" value="Unassembled WGS sequence"/>
</dbReference>
<feature type="domain" description="Helicase/UvrB N-terminal" evidence="1">
    <location>
        <begin position="68"/>
        <end position="142"/>
    </location>
</feature>
<dbReference type="Pfam" id="PF04851">
    <property type="entry name" value="ResIII"/>
    <property type="match status" value="1"/>
</dbReference>
<name>A0A2A2IGB6_9BACI</name>
<evidence type="ECO:0000259" key="1">
    <source>
        <dbReference type="Pfam" id="PF04851"/>
    </source>
</evidence>
<evidence type="ECO:0000313" key="3">
    <source>
        <dbReference type="Proteomes" id="UP000218887"/>
    </source>
</evidence>
<dbReference type="Gene3D" id="3.40.50.300">
    <property type="entry name" value="P-loop containing nucleotide triphosphate hydrolases"/>
    <property type="match status" value="2"/>
</dbReference>
<dbReference type="RefSeq" id="WP_095654886.1">
    <property type="nucleotide sequence ID" value="NZ_NPOA01000004.1"/>
</dbReference>
<proteinExistence type="predicted"/>
<dbReference type="GO" id="GO:0005524">
    <property type="term" value="F:ATP binding"/>
    <property type="evidence" value="ECO:0007669"/>
    <property type="project" value="InterPro"/>
</dbReference>
<dbReference type="GO" id="GO:0016787">
    <property type="term" value="F:hydrolase activity"/>
    <property type="evidence" value="ECO:0007669"/>
    <property type="project" value="InterPro"/>
</dbReference>
<evidence type="ECO:0000313" key="2">
    <source>
        <dbReference type="EMBL" id="PAV30284.1"/>
    </source>
</evidence>
<dbReference type="GO" id="GO:0003677">
    <property type="term" value="F:DNA binding"/>
    <property type="evidence" value="ECO:0007669"/>
    <property type="project" value="InterPro"/>
</dbReference>
<protein>
    <recommendedName>
        <fullName evidence="1">Helicase/UvrB N-terminal domain-containing protein</fullName>
    </recommendedName>
</protein>